<accession>A9NLT4</accession>
<dbReference type="Pfam" id="PF05648">
    <property type="entry name" value="PEX11"/>
    <property type="match status" value="1"/>
</dbReference>
<dbReference type="GO" id="GO:0044375">
    <property type="term" value="P:regulation of peroxisome size"/>
    <property type="evidence" value="ECO:0007669"/>
    <property type="project" value="UniProtKB-ARBA"/>
</dbReference>
<evidence type="ECO:0000256" key="5">
    <source>
        <dbReference type="ARBA" id="ARBA00023140"/>
    </source>
</evidence>
<reference evidence="6" key="1">
    <citation type="journal article" date="2008" name="BMC Genomics">
        <title>A conifer genomics resource of 200,000 spruce (Picea spp.) ESTs and 6,464 high-quality, sequence-finished full-length cDNAs for Sitka spruce (Picea sitchensis).</title>
        <authorList>
            <person name="Ralph S.G."/>
            <person name="Chun H.J."/>
            <person name="Kolosova N."/>
            <person name="Cooper D."/>
            <person name="Oddy C."/>
            <person name="Ritland C.E."/>
            <person name="Kirkpatrick R."/>
            <person name="Moore R."/>
            <person name="Barber S."/>
            <person name="Holt R.A."/>
            <person name="Jones S.J."/>
            <person name="Marra M.A."/>
            <person name="Douglas C.J."/>
            <person name="Ritland K."/>
            <person name="Bohlmann J."/>
        </authorList>
    </citation>
    <scope>NUCLEOTIDE SEQUENCE</scope>
    <source>
        <tissue evidence="6">Green portion of the leader tissue</tissue>
    </source>
</reference>
<evidence type="ECO:0000256" key="3">
    <source>
        <dbReference type="ARBA" id="ARBA00022593"/>
    </source>
</evidence>
<dbReference type="PANTHER" id="PTHR12652">
    <property type="entry name" value="PEROXISOMAL BIOGENESIS FACTOR 11"/>
    <property type="match status" value="1"/>
</dbReference>
<comment type="similarity">
    <text evidence="2">Belongs to the peroxin-11 family.</text>
</comment>
<dbReference type="InterPro" id="IPR008733">
    <property type="entry name" value="PEX11"/>
</dbReference>
<evidence type="ECO:0000313" key="6">
    <source>
        <dbReference type="EMBL" id="ABK21595.1"/>
    </source>
</evidence>
<dbReference type="OMA" id="VSTHKNW"/>
<evidence type="ECO:0008006" key="7">
    <source>
        <dbReference type="Google" id="ProtNLM"/>
    </source>
</evidence>
<evidence type="ECO:0000256" key="4">
    <source>
        <dbReference type="ARBA" id="ARBA00023136"/>
    </source>
</evidence>
<protein>
    <recommendedName>
        <fullName evidence="7">Peroxisomal biogenesis factor 11</fullName>
    </recommendedName>
</protein>
<keyword evidence="4" id="KW-0472">Membrane</keyword>
<dbReference type="GO" id="GO:0016559">
    <property type="term" value="P:peroxisome fission"/>
    <property type="evidence" value="ECO:0007669"/>
    <property type="project" value="InterPro"/>
</dbReference>
<dbReference type="GO" id="GO:0042802">
    <property type="term" value="F:identical protein binding"/>
    <property type="evidence" value="ECO:0007669"/>
    <property type="project" value="UniProtKB-ARBA"/>
</dbReference>
<dbReference type="GO" id="GO:0005778">
    <property type="term" value="C:peroxisomal membrane"/>
    <property type="evidence" value="ECO:0007669"/>
    <property type="project" value="UniProtKB-SubCell"/>
</dbReference>
<proteinExistence type="evidence at transcript level"/>
<dbReference type="AlphaFoldDB" id="A9NLT4"/>
<dbReference type="EMBL" id="EF082222">
    <property type="protein sequence ID" value="ABK21595.1"/>
    <property type="molecule type" value="mRNA"/>
</dbReference>
<organism evidence="6">
    <name type="scientific">Picea sitchensis</name>
    <name type="common">Sitka spruce</name>
    <name type="synonym">Pinus sitchensis</name>
    <dbReference type="NCBI Taxonomy" id="3332"/>
    <lineage>
        <taxon>Eukaryota</taxon>
        <taxon>Viridiplantae</taxon>
        <taxon>Streptophyta</taxon>
        <taxon>Embryophyta</taxon>
        <taxon>Tracheophyta</taxon>
        <taxon>Spermatophyta</taxon>
        <taxon>Pinopsida</taxon>
        <taxon>Pinidae</taxon>
        <taxon>Conifers I</taxon>
        <taxon>Pinales</taxon>
        <taxon>Pinaceae</taxon>
        <taxon>Picea</taxon>
    </lineage>
</organism>
<evidence type="ECO:0000256" key="2">
    <source>
        <dbReference type="ARBA" id="ARBA00008194"/>
    </source>
</evidence>
<keyword evidence="5" id="KW-0576">Peroxisome</keyword>
<name>A9NLT4_PICSI</name>
<keyword evidence="3" id="KW-0962">Peroxisome biogenesis</keyword>
<dbReference type="PANTHER" id="PTHR12652:SF50">
    <property type="entry name" value="PEROXIN 11"/>
    <property type="match status" value="1"/>
</dbReference>
<comment type="subcellular location">
    <subcellularLocation>
        <location evidence="1">Peroxisome membrane</location>
        <topology evidence="1">Multi-pass membrane protein</topology>
    </subcellularLocation>
</comment>
<sequence length="275" mass="29776">MEMQKPSTDPETVTGASTGTVAKSVNINTSVSANNMQSKKKDRDFAEHLEAYLARRDGVDKVLKIARYSAKIILASSVVSKDALLAKRLKDFDASLGVSRKAFRLGKFIQDYNALKKVSLDSKEGILEIVAYGGDGIYYFVEQFTWLIKAGLIDDRYSAKLQMLSAWTELIGYCGSIAAKGLQISALRKKQSVLASKISGVTGEAQISDKYAAEISQLREKQVLKVVSIIQDFADGLLALADIRNGKGTLSNPLLLASAGLLSALISAQKNWSSS</sequence>
<evidence type="ECO:0000256" key="1">
    <source>
        <dbReference type="ARBA" id="ARBA00004585"/>
    </source>
</evidence>